<dbReference type="EMBL" id="VFPT01000006">
    <property type="protein sequence ID" value="TQM89496.1"/>
    <property type="molecule type" value="Genomic_DNA"/>
</dbReference>
<evidence type="ECO:0000313" key="2">
    <source>
        <dbReference type="Proteomes" id="UP000320582"/>
    </source>
</evidence>
<evidence type="ECO:0000313" key="1">
    <source>
        <dbReference type="EMBL" id="TQM89496.1"/>
    </source>
</evidence>
<gene>
    <name evidence="1" type="ORF">BD293_4515</name>
</gene>
<proteinExistence type="predicted"/>
<sequence>MAAQLMSSPSNGLIKSRISPGSNPALILWNEKACSITSPNAALLRAETRLSRSLRAKPSSSSSIKLPTFRLMDQEFQLSELPKEH</sequence>
<accession>A0A543K345</accession>
<organism evidence="1 2">
    <name type="scientific">Roseinatronobacter monicus</name>
    <dbReference type="NCBI Taxonomy" id="393481"/>
    <lineage>
        <taxon>Bacteria</taxon>
        <taxon>Pseudomonadati</taxon>
        <taxon>Pseudomonadota</taxon>
        <taxon>Alphaproteobacteria</taxon>
        <taxon>Rhodobacterales</taxon>
        <taxon>Paracoccaceae</taxon>
        <taxon>Roseinatronobacter</taxon>
    </lineage>
</organism>
<keyword evidence="2" id="KW-1185">Reference proteome</keyword>
<dbReference type="AlphaFoldDB" id="A0A543K345"/>
<name>A0A543K345_9RHOB</name>
<dbReference type="Proteomes" id="UP000320582">
    <property type="component" value="Unassembled WGS sequence"/>
</dbReference>
<protein>
    <submittedName>
        <fullName evidence="1">Uncharacterized protein</fullName>
    </submittedName>
</protein>
<comment type="caution">
    <text evidence="1">The sequence shown here is derived from an EMBL/GenBank/DDBJ whole genome shotgun (WGS) entry which is preliminary data.</text>
</comment>
<reference evidence="1 2" key="1">
    <citation type="submission" date="2019-06" db="EMBL/GenBank/DDBJ databases">
        <title>Genomic Encyclopedia of Archaeal and Bacterial Type Strains, Phase II (KMG-II): from individual species to whole genera.</title>
        <authorList>
            <person name="Goeker M."/>
        </authorList>
    </citation>
    <scope>NUCLEOTIDE SEQUENCE [LARGE SCALE GENOMIC DNA]</scope>
    <source>
        <strain evidence="1 2">DSM 18423</strain>
    </source>
</reference>